<protein>
    <recommendedName>
        <fullName evidence="3">GH16 domain-containing protein</fullName>
    </recommendedName>
</protein>
<organism evidence="1 2">
    <name type="scientific">Trichoderma guizhouense</name>
    <dbReference type="NCBI Taxonomy" id="1491466"/>
    <lineage>
        <taxon>Eukaryota</taxon>
        <taxon>Fungi</taxon>
        <taxon>Dikarya</taxon>
        <taxon>Ascomycota</taxon>
        <taxon>Pezizomycotina</taxon>
        <taxon>Sordariomycetes</taxon>
        <taxon>Hypocreomycetidae</taxon>
        <taxon>Hypocreales</taxon>
        <taxon>Hypocreaceae</taxon>
        <taxon>Trichoderma</taxon>
    </lineage>
</organism>
<comment type="caution">
    <text evidence="1">The sequence shown here is derived from an EMBL/GenBank/DDBJ whole genome shotgun (WGS) entry which is preliminary data.</text>
</comment>
<dbReference type="Proteomes" id="UP000191004">
    <property type="component" value="Unassembled WGS sequence"/>
</dbReference>
<sequence>MSWAWRHLAGITPGKGRDIVLHVKFSTDPAVGFVQIWEDGVRQKMVGGDGYTVHYRTLNPQLNWDGTPNSLILNQYRNVATKYGSSGVTLYHDSVKVGHSFEEVSP</sequence>
<keyword evidence="2" id="KW-1185">Reference proteome</keyword>
<evidence type="ECO:0000313" key="2">
    <source>
        <dbReference type="Proteomes" id="UP000191004"/>
    </source>
</evidence>
<name>A0A1T3CNX1_9HYPO</name>
<reference evidence="1 2" key="1">
    <citation type="submission" date="2016-04" db="EMBL/GenBank/DDBJ databases">
        <title>Multiple horizontal gene transfer events from other fungi enriched the ability of the initially mycotrophic fungus Trichoderma (Ascomycota) to feed on dead plant biomass.</title>
        <authorList>
            <person name="Atanasova L."/>
            <person name="Chenthamara K."/>
            <person name="Zhang J."/>
            <person name="Grujic M."/>
            <person name="Henrissat B."/>
            <person name="Kuo A."/>
            <person name="Aertz A."/>
            <person name="Salamov A."/>
            <person name="Lipzen A."/>
            <person name="Labutti K."/>
            <person name="Barry K."/>
            <person name="Miao Y."/>
            <person name="Rahimi M.J."/>
            <person name="Shen Q."/>
            <person name="Grigoriev I.V."/>
            <person name="Kubicek C.P."/>
            <person name="Druzhinina I.S."/>
        </authorList>
    </citation>
    <scope>NUCLEOTIDE SEQUENCE [LARGE SCALE GENOMIC DNA]</scope>
    <source>
        <strain evidence="1 2">NJAU 4742</strain>
    </source>
</reference>
<dbReference type="Gene3D" id="2.60.120.200">
    <property type="match status" value="1"/>
</dbReference>
<dbReference type="EMBL" id="LVVK01000011">
    <property type="protein sequence ID" value="OPB42776.1"/>
    <property type="molecule type" value="Genomic_DNA"/>
</dbReference>
<accession>A0A1T3CNX1</accession>
<proteinExistence type="predicted"/>
<evidence type="ECO:0008006" key="3">
    <source>
        <dbReference type="Google" id="ProtNLM"/>
    </source>
</evidence>
<dbReference type="AlphaFoldDB" id="A0A1T3CNX1"/>
<evidence type="ECO:0000313" key="1">
    <source>
        <dbReference type="EMBL" id="OPB42776.1"/>
    </source>
</evidence>
<gene>
    <name evidence="1" type="ORF">A0O28_0084120</name>
</gene>